<dbReference type="PROSITE" id="PS00041">
    <property type="entry name" value="HTH_ARAC_FAMILY_1"/>
    <property type="match status" value="1"/>
</dbReference>
<dbReference type="InterPro" id="IPR003838">
    <property type="entry name" value="ABC3_permease_C"/>
</dbReference>
<feature type="domain" description="HTH araC/xylS-type" evidence="10">
    <location>
        <begin position="187"/>
        <end position="291"/>
    </location>
</feature>
<dbReference type="Proteomes" id="UP000634134">
    <property type="component" value="Unassembled WGS sequence"/>
</dbReference>
<keyword evidence="7 9" id="KW-0472">Membrane</keyword>
<dbReference type="EMBL" id="JACYGY010000001">
    <property type="protein sequence ID" value="MBE9462031.1"/>
    <property type="molecule type" value="Genomic_DNA"/>
</dbReference>
<feature type="transmembrane region" description="Helical" evidence="9">
    <location>
        <begin position="130"/>
        <end position="156"/>
    </location>
</feature>
<dbReference type="Pfam" id="PF12833">
    <property type="entry name" value="HTH_18"/>
    <property type="match status" value="1"/>
</dbReference>
<feature type="transmembrane region" description="Helical" evidence="9">
    <location>
        <begin position="715"/>
        <end position="742"/>
    </location>
</feature>
<evidence type="ECO:0000259" key="10">
    <source>
        <dbReference type="PROSITE" id="PS01124"/>
    </source>
</evidence>
<feature type="transmembrane region" description="Helical" evidence="9">
    <location>
        <begin position="1065"/>
        <end position="1085"/>
    </location>
</feature>
<dbReference type="SUPFAM" id="SSF46689">
    <property type="entry name" value="Homeodomain-like"/>
    <property type="match status" value="1"/>
</dbReference>
<evidence type="ECO:0000256" key="6">
    <source>
        <dbReference type="ARBA" id="ARBA00023125"/>
    </source>
</evidence>
<sequence length="1133" mass="127404">MGTLFSGLTLALLLVFAKRNGQTSNLFLSLALVVIVLKTGGLTPIFLPALGPVLYFYVQQLISPDRRFRWKDMLHFCPLLVAYLMPAWLVLISVIIYLYLSHRLIQDFYSRQRPVLMDRTRSTFRRQDNALLLLGLFYVLSLFSGTFYFTVALVLIGMAAEAILKPDGSVQLAIPITDRSDEREKGRRIKEAVVANRLYEDAELTLTTLAVKLKIHPHDLSRIINMGLEMNFSDFINEFRVREIAQKMQDPAYDRLTLLGIAYESGFNSKTTFNRVFKEMTGRTPAEYKNSLKKEVPIDKLAPRVRILPVILRSGSPPNWASEKSNRNYMFRNYLNVALRNLWRQKAYSAINIAGLALGLAVCFLISLFVIDELSYDKFNLKADRIFRVNADFNVNGTQFNARQTPPAMASILLKDYPQIENAVRIKSNGKILVKKGNEILSEANCFYAENALFDVFTLPMIAGDPKSALSHNNSLVISENIARKYFNSIDVIGKTMHMANAQDYEITGVIENTPVQSHLHFDFIKSINELPDSNFPDWSNISYVTYLLSRPGVTQNALDNYLREVTKKHAEPILLRDLHSSFSELEKNGGHFRFVTIPLTKIHLYSTLTDEQEPSGNAEYVYIFTAIAILILLIACVNFMNLSTAQSAGRAREVGVRKVLGSNKTQLIRQFLIESITTSCLAVVIAIIIAILLLPYFNDMSGKQITLGWLPKIWFIPALISIILIIGVISGLYPAFFLSAFQPIKVLKGKLAIGFKGSMLRNGLVIFQFSTVIILIVGTLVIYEQLKYISNKKLGYNRHQVLILKNTSALFPNAKSFLKDVIKMPGIKSGTMTSCLPTSINNYTQVYGKDAALSKDQTMALATWSVDEDYIPTLGMQMADGRNFSKQMLTDSSAVIINETAAKLLKYRQPLNKFIYGPGGVPFHIIGVVKDFNAGSLRSKISPLVFRNVLDNGAMAFRVETQNLSTLISEIRTLYHTKYANMAGQPFSYSFMDEEYNHLYQSEQNIGRIFISFSFFSILIACLGLFGLVAYAAEQRIKEIGIRKVLGASIANLILMLSNDFLKLIGIAALISFPIAWWGINLWLQDFAYRTSISWWIFGLAGFLAVTIAMITISYQALKVALANPVKSLRSE</sequence>
<dbReference type="Gene3D" id="1.10.10.60">
    <property type="entry name" value="Homeodomain-like"/>
    <property type="match status" value="2"/>
</dbReference>
<evidence type="ECO:0000313" key="11">
    <source>
        <dbReference type="EMBL" id="MBE9462031.1"/>
    </source>
</evidence>
<comment type="caution">
    <text evidence="11">The sequence shown here is derived from an EMBL/GenBank/DDBJ whole genome shotgun (WGS) entry which is preliminary data.</text>
</comment>
<gene>
    <name evidence="11" type="ORF">IEE83_09065</name>
</gene>
<accession>A0ABR9WAN4</accession>
<dbReference type="PANTHER" id="PTHR30572">
    <property type="entry name" value="MEMBRANE COMPONENT OF TRANSPORTER-RELATED"/>
    <property type="match status" value="1"/>
</dbReference>
<keyword evidence="4 9" id="KW-1133">Transmembrane helix</keyword>
<reference evidence="12" key="1">
    <citation type="submission" date="2023-07" db="EMBL/GenBank/DDBJ databases">
        <title>Dyadobacter sp. nov 'subterranea' isolated from contaminted grondwater.</title>
        <authorList>
            <person name="Szabo I."/>
            <person name="Al-Omari J."/>
            <person name="Szerdahelyi S.G."/>
            <person name="Rado J."/>
        </authorList>
    </citation>
    <scope>NUCLEOTIDE SEQUENCE [LARGE SCALE GENOMIC DNA]</scope>
    <source>
        <strain evidence="12">UP-52</strain>
    </source>
</reference>
<keyword evidence="6" id="KW-0238">DNA-binding</keyword>
<evidence type="ECO:0000256" key="5">
    <source>
        <dbReference type="ARBA" id="ARBA00023015"/>
    </source>
</evidence>
<dbReference type="Pfam" id="PF12704">
    <property type="entry name" value="MacB_PCD"/>
    <property type="match status" value="2"/>
</dbReference>
<keyword evidence="12" id="KW-1185">Reference proteome</keyword>
<feature type="transmembrane region" description="Helical" evidence="9">
    <location>
        <begin position="621"/>
        <end position="643"/>
    </location>
</feature>
<keyword evidence="3 9" id="KW-0812">Transmembrane</keyword>
<proteinExistence type="predicted"/>
<keyword evidence="5" id="KW-0805">Transcription regulation</keyword>
<name>A0ABR9WAN4_9BACT</name>
<evidence type="ECO:0000256" key="9">
    <source>
        <dbReference type="SAM" id="Phobius"/>
    </source>
</evidence>
<feature type="transmembrane region" description="Helical" evidence="9">
    <location>
        <begin position="1010"/>
        <end position="1034"/>
    </location>
</feature>
<evidence type="ECO:0000256" key="3">
    <source>
        <dbReference type="ARBA" id="ARBA00022692"/>
    </source>
</evidence>
<feature type="transmembrane region" description="Helical" evidence="9">
    <location>
        <begin position="350"/>
        <end position="371"/>
    </location>
</feature>
<keyword evidence="2" id="KW-1003">Cell membrane</keyword>
<feature type="transmembrane region" description="Helical" evidence="9">
    <location>
        <begin position="27"/>
        <end position="58"/>
    </location>
</feature>
<dbReference type="InterPro" id="IPR025857">
    <property type="entry name" value="MacB_PCD"/>
</dbReference>
<feature type="transmembrane region" description="Helical" evidence="9">
    <location>
        <begin position="763"/>
        <end position="784"/>
    </location>
</feature>
<dbReference type="RefSeq" id="WP_194120263.1">
    <property type="nucleotide sequence ID" value="NZ_JACYGY010000001.1"/>
</dbReference>
<dbReference type="PROSITE" id="PS01124">
    <property type="entry name" value="HTH_ARAC_FAMILY_2"/>
    <property type="match status" value="1"/>
</dbReference>
<feature type="transmembrane region" description="Helical" evidence="9">
    <location>
        <begin position="1097"/>
        <end position="1119"/>
    </location>
</feature>
<evidence type="ECO:0000256" key="2">
    <source>
        <dbReference type="ARBA" id="ARBA00022475"/>
    </source>
</evidence>
<evidence type="ECO:0000256" key="1">
    <source>
        <dbReference type="ARBA" id="ARBA00004651"/>
    </source>
</evidence>
<dbReference type="InterPro" id="IPR009057">
    <property type="entry name" value="Homeodomain-like_sf"/>
</dbReference>
<dbReference type="Pfam" id="PF02687">
    <property type="entry name" value="FtsX"/>
    <property type="match status" value="2"/>
</dbReference>
<organism evidence="11 12">
    <name type="scientific">Dyadobacter subterraneus</name>
    <dbReference type="NCBI Taxonomy" id="2773304"/>
    <lineage>
        <taxon>Bacteria</taxon>
        <taxon>Pseudomonadati</taxon>
        <taxon>Bacteroidota</taxon>
        <taxon>Cytophagia</taxon>
        <taxon>Cytophagales</taxon>
        <taxon>Spirosomataceae</taxon>
        <taxon>Dyadobacter</taxon>
    </lineage>
</organism>
<dbReference type="InterPro" id="IPR050250">
    <property type="entry name" value="Macrolide_Exporter_MacB"/>
</dbReference>
<comment type="subcellular location">
    <subcellularLocation>
        <location evidence="1">Cell membrane</location>
        <topology evidence="1">Multi-pass membrane protein</topology>
    </subcellularLocation>
</comment>
<feature type="transmembrane region" description="Helical" evidence="9">
    <location>
        <begin position="672"/>
        <end position="695"/>
    </location>
</feature>
<dbReference type="PANTHER" id="PTHR30572:SF18">
    <property type="entry name" value="ABC-TYPE MACROLIDE FAMILY EXPORT SYSTEM PERMEASE COMPONENT 2"/>
    <property type="match status" value="1"/>
</dbReference>
<protein>
    <submittedName>
        <fullName evidence="11">ABC transporter permease</fullName>
    </submittedName>
</protein>
<evidence type="ECO:0000256" key="7">
    <source>
        <dbReference type="ARBA" id="ARBA00023136"/>
    </source>
</evidence>
<dbReference type="SMART" id="SM00342">
    <property type="entry name" value="HTH_ARAC"/>
    <property type="match status" value="1"/>
</dbReference>
<keyword evidence="8" id="KW-0804">Transcription</keyword>
<feature type="transmembrane region" description="Helical" evidence="9">
    <location>
        <begin position="79"/>
        <end position="100"/>
    </location>
</feature>
<evidence type="ECO:0000256" key="8">
    <source>
        <dbReference type="ARBA" id="ARBA00023163"/>
    </source>
</evidence>
<evidence type="ECO:0000256" key="4">
    <source>
        <dbReference type="ARBA" id="ARBA00022989"/>
    </source>
</evidence>
<evidence type="ECO:0000313" key="12">
    <source>
        <dbReference type="Proteomes" id="UP000634134"/>
    </source>
</evidence>
<dbReference type="InterPro" id="IPR018062">
    <property type="entry name" value="HTH_AraC-typ_CS"/>
</dbReference>
<dbReference type="InterPro" id="IPR018060">
    <property type="entry name" value="HTH_AraC"/>
</dbReference>